<keyword evidence="5 6" id="KW-0472">Membrane</keyword>
<dbReference type="RefSeq" id="WP_009578538.1">
    <property type="nucleotide sequence ID" value="NZ_AMZN01000014.1"/>
</dbReference>
<dbReference type="GO" id="GO:0005886">
    <property type="term" value="C:plasma membrane"/>
    <property type="evidence" value="ECO:0007669"/>
    <property type="project" value="UniProtKB-SubCell"/>
</dbReference>
<dbReference type="eggNOG" id="COG0577">
    <property type="taxonomic scope" value="Bacteria"/>
</dbReference>
<feature type="transmembrane region" description="Helical" evidence="6">
    <location>
        <begin position="21"/>
        <end position="42"/>
    </location>
</feature>
<evidence type="ECO:0000256" key="6">
    <source>
        <dbReference type="SAM" id="Phobius"/>
    </source>
</evidence>
<keyword evidence="4 6" id="KW-1133">Transmembrane helix</keyword>
<dbReference type="InterPro" id="IPR025857">
    <property type="entry name" value="MacB_PCD"/>
</dbReference>
<name>L8JXG7_9BACT</name>
<comment type="subcellular location">
    <subcellularLocation>
        <location evidence="1">Cell membrane</location>
        <topology evidence="1">Multi-pass membrane protein</topology>
    </subcellularLocation>
</comment>
<dbReference type="GO" id="GO:0022857">
    <property type="term" value="F:transmembrane transporter activity"/>
    <property type="evidence" value="ECO:0007669"/>
    <property type="project" value="TreeGrafter"/>
</dbReference>
<dbReference type="InterPro" id="IPR003838">
    <property type="entry name" value="ABC3_permease_C"/>
</dbReference>
<reference evidence="9 10" key="1">
    <citation type="submission" date="2012-12" db="EMBL/GenBank/DDBJ databases">
        <title>Genome assembly of Fulvivirga imtechensis AK7.</title>
        <authorList>
            <person name="Nupur N."/>
            <person name="Khatri I."/>
            <person name="Kumar R."/>
            <person name="Subramanian S."/>
            <person name="Pinnaka A."/>
        </authorList>
    </citation>
    <scope>NUCLEOTIDE SEQUENCE [LARGE SCALE GENOMIC DNA]</scope>
    <source>
        <strain evidence="9 10">AK7</strain>
    </source>
</reference>
<keyword evidence="10" id="KW-1185">Reference proteome</keyword>
<feature type="transmembrane region" description="Helical" evidence="6">
    <location>
        <begin position="679"/>
        <end position="703"/>
    </location>
</feature>
<dbReference type="Pfam" id="PF12704">
    <property type="entry name" value="MacB_PCD"/>
    <property type="match status" value="1"/>
</dbReference>
<proteinExistence type="predicted"/>
<dbReference type="InterPro" id="IPR050250">
    <property type="entry name" value="Macrolide_Exporter_MacB"/>
</dbReference>
<evidence type="ECO:0000256" key="2">
    <source>
        <dbReference type="ARBA" id="ARBA00022475"/>
    </source>
</evidence>
<feature type="transmembrane region" description="Helical" evidence="6">
    <location>
        <begin position="766"/>
        <end position="786"/>
    </location>
</feature>
<evidence type="ECO:0000256" key="3">
    <source>
        <dbReference type="ARBA" id="ARBA00022692"/>
    </source>
</evidence>
<evidence type="ECO:0008006" key="11">
    <source>
        <dbReference type="Google" id="ProtNLM"/>
    </source>
</evidence>
<feature type="transmembrane region" description="Helical" evidence="6">
    <location>
        <begin position="334"/>
        <end position="361"/>
    </location>
</feature>
<organism evidence="9 10">
    <name type="scientific">Fulvivirga imtechensis AK7</name>
    <dbReference type="NCBI Taxonomy" id="1237149"/>
    <lineage>
        <taxon>Bacteria</taxon>
        <taxon>Pseudomonadati</taxon>
        <taxon>Bacteroidota</taxon>
        <taxon>Cytophagia</taxon>
        <taxon>Cytophagales</taxon>
        <taxon>Fulvivirgaceae</taxon>
        <taxon>Fulvivirga</taxon>
    </lineage>
</organism>
<dbReference type="OrthoDB" id="5933722at2"/>
<dbReference type="EMBL" id="AMZN01000014">
    <property type="protein sequence ID" value="ELR72878.1"/>
    <property type="molecule type" value="Genomic_DNA"/>
</dbReference>
<feature type="transmembrane region" description="Helical" evidence="6">
    <location>
        <begin position="285"/>
        <end position="307"/>
    </location>
</feature>
<dbReference type="Proteomes" id="UP000011135">
    <property type="component" value="Unassembled WGS sequence"/>
</dbReference>
<feature type="domain" description="ABC3 transporter permease C-terminal" evidence="7">
    <location>
        <begin position="295"/>
        <end position="410"/>
    </location>
</feature>
<feature type="domain" description="MacB-like periplasmic core" evidence="8">
    <location>
        <begin position="20"/>
        <end position="239"/>
    </location>
</feature>
<dbReference type="PANTHER" id="PTHR30572:SF18">
    <property type="entry name" value="ABC-TYPE MACROLIDE FAMILY EXPORT SYSTEM PERMEASE COMPONENT 2"/>
    <property type="match status" value="1"/>
</dbReference>
<feature type="transmembrane region" description="Helical" evidence="6">
    <location>
        <begin position="724"/>
        <end position="746"/>
    </location>
</feature>
<dbReference type="Pfam" id="PF02687">
    <property type="entry name" value="FtsX"/>
    <property type="match status" value="2"/>
</dbReference>
<accession>L8JXG7</accession>
<evidence type="ECO:0000313" key="9">
    <source>
        <dbReference type="EMBL" id="ELR72878.1"/>
    </source>
</evidence>
<evidence type="ECO:0000256" key="1">
    <source>
        <dbReference type="ARBA" id="ARBA00004651"/>
    </source>
</evidence>
<feature type="transmembrane region" description="Helical" evidence="6">
    <location>
        <begin position="427"/>
        <end position="451"/>
    </location>
</feature>
<dbReference type="PATRIC" id="fig|1237149.3.peg.1072"/>
<feature type="transmembrane region" description="Helical" evidence="6">
    <location>
        <begin position="381"/>
        <end position="406"/>
    </location>
</feature>
<keyword evidence="2" id="KW-1003">Cell membrane</keyword>
<feature type="domain" description="ABC3 transporter permease C-terminal" evidence="7">
    <location>
        <begin position="683"/>
        <end position="796"/>
    </location>
</feature>
<evidence type="ECO:0000259" key="7">
    <source>
        <dbReference type="Pfam" id="PF02687"/>
    </source>
</evidence>
<sequence>MIRNYLKIAYRNIVKSKLFSAINIAGMAIGMASFMLIGTFVWDELKYDTHYADKDRTFRIYNIRKGTDGTTNYYPIVPPVFATKLEENFGEVESTMRVLDTYGEVMFDIDGDRFFERNVIYAEPTFFDILDVELLKGDPATALKEGRHIIVSESFAQAHLGNEPLGKVIKLDQGDFTVSGVFEDLPEHSHLDLEVVISMESLYHPSFDMERMKNWVWQQFFTYVKLKEEVDPQAFEDKFASFIEEEAWPVTEPRGFTYRPYFQNVQDIYLHSSRLEMDIAKKGSIYTVTALSASAIFIIIIVCINFINLSTSRSLNRVKEVGVRKVIGAVRKQLVFQFLGESILLAVVSVLIAGLMAELLLPYLNAYADKNIQFHFVTEPLVLLSIIAFAVFIGCLAGVYPALYASKFKPVAILGKGSGSKVSSTSVFRKVMVVIQFTLSIFLIVGSIVVYQQLSFLRNKDLGFNKEQIIFFRIRDNISDNQNAAKQEFLNHPNIIAATYSYGLPGDLVSGDEVVDAVSGKEYPANHFMVDHDYLQTMQLELLAGRAFSKEHSTDHQSAFIINETAMKNMGYNEPEQVLGKELKWDMWHYDSVKTARVIGVVKDFHFKSLREDMSSTVLQIYPEAYHTLALRIKPENVSETLTFIENKWAELEPEWPFAYTFMDDAFDKMYKSEERLNALFTIFTGLGIFIACIGLFGLVYYTTTQKVREIGIRKVLGANIKDILLLVNKGFLTLIAIALVIAVPFSYYLADYWLQNFSYKIEVSPLIFVIAGLSMVMITLITVSYQSFRAARTNPVEVLKEE</sequence>
<evidence type="ECO:0000313" key="10">
    <source>
        <dbReference type="Proteomes" id="UP000011135"/>
    </source>
</evidence>
<evidence type="ECO:0000256" key="5">
    <source>
        <dbReference type="ARBA" id="ARBA00023136"/>
    </source>
</evidence>
<gene>
    <name evidence="9" type="ORF">C900_00839</name>
</gene>
<keyword evidence="3 6" id="KW-0812">Transmembrane</keyword>
<evidence type="ECO:0000259" key="8">
    <source>
        <dbReference type="Pfam" id="PF12704"/>
    </source>
</evidence>
<dbReference type="PANTHER" id="PTHR30572">
    <property type="entry name" value="MEMBRANE COMPONENT OF TRANSPORTER-RELATED"/>
    <property type="match status" value="1"/>
</dbReference>
<dbReference type="STRING" id="1237149.C900_00839"/>
<evidence type="ECO:0000256" key="4">
    <source>
        <dbReference type="ARBA" id="ARBA00022989"/>
    </source>
</evidence>
<protein>
    <recommendedName>
        <fullName evidence="11">ABC transporter permease</fullName>
    </recommendedName>
</protein>
<dbReference type="AlphaFoldDB" id="L8JXG7"/>
<comment type="caution">
    <text evidence="9">The sequence shown here is derived from an EMBL/GenBank/DDBJ whole genome shotgun (WGS) entry which is preliminary data.</text>
</comment>